<sequence length="417" mass="44921">MSSPIVIVGSSLAGLRSAEQLRSQGWSGPITLVGEEEHLPYNRPPLSKQALADARSGSLEALHEKLALALKPRLGDIHWLLRKRAISSDLEKQQVVLDDGETLSYGGLVIATGLRARQLPLSGGEPQRYRIRTLSDAWRLGRVLKKGCRISIAGAGFIGCELAATARKLDCHVTVIDSAKAPLVSVLGRALSEELLAYHRSHGVALYLDSQISEIKHNHDGALLGVKLADGTTIDSDILVEAVGATPNTEWLAGNGLDLDNGVLCHSDLSLPGYPNVIAVGDVARFKNPLFDDSPRRIEHWNIAGETARCGVASLLSHLEGERAPVHVALRPIVPSFWSDQFAVKIQGIGMPSLGDSVKPIEGSLDASFTSGETLALGYYRDGSLIGITSINGEKQQPRYRKMLLEERERLQAVGVV</sequence>
<reference evidence="8" key="1">
    <citation type="journal article" date="2019" name="Int. J. Syst. Evol. Microbiol.">
        <title>The Global Catalogue of Microorganisms (GCM) 10K type strain sequencing project: providing services to taxonomists for standard genome sequencing and annotation.</title>
        <authorList>
            <consortium name="The Broad Institute Genomics Platform"/>
            <consortium name="The Broad Institute Genome Sequencing Center for Infectious Disease"/>
            <person name="Wu L."/>
            <person name="Ma J."/>
        </authorList>
    </citation>
    <scope>NUCLEOTIDE SEQUENCE [LARGE SCALE GENOMIC DNA]</scope>
    <source>
        <strain evidence="8">CECT 7698</strain>
    </source>
</reference>
<dbReference type="InterPro" id="IPR023753">
    <property type="entry name" value="FAD/NAD-binding_dom"/>
</dbReference>
<dbReference type="SUPFAM" id="SSF51905">
    <property type="entry name" value="FAD/NAD(P)-binding domain"/>
    <property type="match status" value="1"/>
</dbReference>
<dbReference type="EMBL" id="JBHRUG010000048">
    <property type="protein sequence ID" value="MFC3285920.1"/>
    <property type="molecule type" value="Genomic_DNA"/>
</dbReference>
<evidence type="ECO:0000256" key="2">
    <source>
        <dbReference type="ARBA" id="ARBA00022630"/>
    </source>
</evidence>
<dbReference type="PRINTS" id="PR00411">
    <property type="entry name" value="PNDRDTASEI"/>
</dbReference>
<keyword evidence="3" id="KW-0274">FAD</keyword>
<keyword evidence="2" id="KW-0285">Flavoprotein</keyword>
<keyword evidence="8" id="KW-1185">Reference proteome</keyword>
<feature type="domain" description="FAD/NAD(P)-binding" evidence="5">
    <location>
        <begin position="5"/>
        <end position="307"/>
    </location>
</feature>
<evidence type="ECO:0000256" key="3">
    <source>
        <dbReference type="ARBA" id="ARBA00022827"/>
    </source>
</evidence>
<dbReference type="Proteomes" id="UP001595579">
    <property type="component" value="Unassembled WGS sequence"/>
</dbReference>
<dbReference type="Gene3D" id="3.50.50.60">
    <property type="entry name" value="FAD/NAD(P)-binding domain"/>
    <property type="match status" value="2"/>
</dbReference>
<evidence type="ECO:0000256" key="1">
    <source>
        <dbReference type="ARBA" id="ARBA00001974"/>
    </source>
</evidence>
<accession>A0ABV7LUF0</accession>
<protein>
    <submittedName>
        <fullName evidence="7">NAD(P)/FAD-dependent oxidoreductase</fullName>
    </submittedName>
</protein>
<evidence type="ECO:0000259" key="5">
    <source>
        <dbReference type="Pfam" id="PF07992"/>
    </source>
</evidence>
<name>A0ABV7LUF0_9GAMM</name>
<dbReference type="PANTHER" id="PTHR43557">
    <property type="entry name" value="APOPTOSIS-INDUCING FACTOR 1"/>
    <property type="match status" value="1"/>
</dbReference>
<dbReference type="SUPFAM" id="SSF55424">
    <property type="entry name" value="FAD/NAD-linked reductases, dimerisation (C-terminal) domain"/>
    <property type="match status" value="1"/>
</dbReference>
<dbReference type="Gene3D" id="3.30.390.30">
    <property type="match status" value="1"/>
</dbReference>
<evidence type="ECO:0000313" key="8">
    <source>
        <dbReference type="Proteomes" id="UP001595579"/>
    </source>
</evidence>
<proteinExistence type="predicted"/>
<dbReference type="Pfam" id="PF07992">
    <property type="entry name" value="Pyr_redox_2"/>
    <property type="match status" value="1"/>
</dbReference>
<dbReference type="InterPro" id="IPR036188">
    <property type="entry name" value="FAD/NAD-bd_sf"/>
</dbReference>
<dbReference type="Pfam" id="PF14759">
    <property type="entry name" value="Reductase_C"/>
    <property type="match status" value="1"/>
</dbReference>
<dbReference type="InterPro" id="IPR028202">
    <property type="entry name" value="Reductase_C"/>
</dbReference>
<dbReference type="PANTHER" id="PTHR43557:SF2">
    <property type="entry name" value="RIESKE DOMAIN-CONTAINING PROTEIN-RELATED"/>
    <property type="match status" value="1"/>
</dbReference>
<dbReference type="RefSeq" id="WP_386776690.1">
    <property type="nucleotide sequence ID" value="NZ_JBHRUG010000048.1"/>
</dbReference>
<evidence type="ECO:0000313" key="7">
    <source>
        <dbReference type="EMBL" id="MFC3285920.1"/>
    </source>
</evidence>
<dbReference type="PRINTS" id="PR00368">
    <property type="entry name" value="FADPNR"/>
</dbReference>
<dbReference type="InterPro" id="IPR016156">
    <property type="entry name" value="FAD/NAD-linked_Rdtase_dimer_sf"/>
</dbReference>
<keyword evidence="4" id="KW-0560">Oxidoreductase</keyword>
<gene>
    <name evidence="7" type="ORF">ACFOEV_20165</name>
</gene>
<organism evidence="7 8">
    <name type="scientific">Litchfieldella rifensis</name>
    <dbReference type="NCBI Taxonomy" id="762643"/>
    <lineage>
        <taxon>Bacteria</taxon>
        <taxon>Pseudomonadati</taxon>
        <taxon>Pseudomonadota</taxon>
        <taxon>Gammaproteobacteria</taxon>
        <taxon>Oceanospirillales</taxon>
        <taxon>Halomonadaceae</taxon>
        <taxon>Litchfieldella</taxon>
    </lineage>
</organism>
<comment type="cofactor">
    <cofactor evidence="1">
        <name>FAD</name>
        <dbReference type="ChEBI" id="CHEBI:57692"/>
    </cofactor>
</comment>
<feature type="domain" description="Reductase C-terminal" evidence="6">
    <location>
        <begin position="337"/>
        <end position="412"/>
    </location>
</feature>
<evidence type="ECO:0000256" key="4">
    <source>
        <dbReference type="ARBA" id="ARBA00023002"/>
    </source>
</evidence>
<evidence type="ECO:0000259" key="6">
    <source>
        <dbReference type="Pfam" id="PF14759"/>
    </source>
</evidence>
<dbReference type="InterPro" id="IPR050446">
    <property type="entry name" value="FAD-oxidoreductase/Apoptosis"/>
</dbReference>
<comment type="caution">
    <text evidence="7">The sequence shown here is derived from an EMBL/GenBank/DDBJ whole genome shotgun (WGS) entry which is preliminary data.</text>
</comment>